<protein>
    <submittedName>
        <fullName evidence="2">Uncharacterized protein</fullName>
    </submittedName>
</protein>
<dbReference type="AlphaFoldDB" id="A0A3E4P801"/>
<feature type="region of interest" description="Disordered" evidence="1">
    <location>
        <begin position="114"/>
        <end position="134"/>
    </location>
</feature>
<evidence type="ECO:0000313" key="3">
    <source>
        <dbReference type="Proteomes" id="UP000261324"/>
    </source>
</evidence>
<organism evidence="2 3">
    <name type="scientific">Dorea formicigenerans</name>
    <dbReference type="NCBI Taxonomy" id="39486"/>
    <lineage>
        <taxon>Bacteria</taxon>
        <taxon>Bacillati</taxon>
        <taxon>Bacillota</taxon>
        <taxon>Clostridia</taxon>
        <taxon>Lachnospirales</taxon>
        <taxon>Lachnospiraceae</taxon>
        <taxon>Dorea</taxon>
    </lineage>
</organism>
<reference evidence="2 3" key="1">
    <citation type="submission" date="2018-08" db="EMBL/GenBank/DDBJ databases">
        <title>A genome reference for cultivated species of the human gut microbiota.</title>
        <authorList>
            <person name="Zou Y."/>
            <person name="Xue W."/>
            <person name="Luo G."/>
        </authorList>
    </citation>
    <scope>NUCLEOTIDE SEQUENCE [LARGE SCALE GENOMIC DNA]</scope>
    <source>
        <strain evidence="2 3">TF09-3</strain>
    </source>
</reference>
<dbReference type="RefSeq" id="WP_117660913.1">
    <property type="nucleotide sequence ID" value="NZ_QSRA01000057.1"/>
</dbReference>
<proteinExistence type="predicted"/>
<comment type="caution">
    <text evidence="2">The sequence shown here is derived from an EMBL/GenBank/DDBJ whole genome shotgun (WGS) entry which is preliminary data.</text>
</comment>
<gene>
    <name evidence="2" type="ORF">DXC93_17090</name>
</gene>
<evidence type="ECO:0000256" key="1">
    <source>
        <dbReference type="SAM" id="MobiDB-lite"/>
    </source>
</evidence>
<evidence type="ECO:0000313" key="2">
    <source>
        <dbReference type="EMBL" id="RGK76230.1"/>
    </source>
</evidence>
<dbReference type="EMBL" id="QSRA01000057">
    <property type="protein sequence ID" value="RGK76230.1"/>
    <property type="molecule type" value="Genomic_DNA"/>
</dbReference>
<accession>A0A3E4P801</accession>
<sequence length="153" mass="18067">MKKLWWNEEIYWSTENKNSLLKFSKEMEQEISEYRKQFIQEDTMAGMIQGWLDAYKGTHVCSVQIWKGAFDHFDREPKKFETNEICSIMDTQITGWKRAGVHRFSKEGYGRQRSWVREGTEEGGNEPDKDGFTKLTKAEQLELPFDLPDKENG</sequence>
<dbReference type="Proteomes" id="UP000261324">
    <property type="component" value="Unassembled WGS sequence"/>
</dbReference>
<name>A0A3E4P801_9FIRM</name>